<organism evidence="1">
    <name type="scientific">marine sediment metagenome</name>
    <dbReference type="NCBI Taxonomy" id="412755"/>
    <lineage>
        <taxon>unclassified sequences</taxon>
        <taxon>metagenomes</taxon>
        <taxon>ecological metagenomes</taxon>
    </lineage>
</organism>
<accession>A0A0F9MAG3</accession>
<evidence type="ECO:0000313" key="1">
    <source>
        <dbReference type="EMBL" id="KKM73705.1"/>
    </source>
</evidence>
<proteinExistence type="predicted"/>
<sequence length="82" mass="9811">MASLEERLDELETRLDMLYDMCDLHCEGTNKTAHKLDLLERYTVKELESCRESMYTWVGTANKNMTEFREELYKRKVRKDGV</sequence>
<dbReference type="EMBL" id="LAZR01009258">
    <property type="protein sequence ID" value="KKM73705.1"/>
    <property type="molecule type" value="Genomic_DNA"/>
</dbReference>
<comment type="caution">
    <text evidence="1">The sequence shown here is derived from an EMBL/GenBank/DDBJ whole genome shotgun (WGS) entry which is preliminary data.</text>
</comment>
<reference evidence="1" key="1">
    <citation type="journal article" date="2015" name="Nature">
        <title>Complex archaea that bridge the gap between prokaryotes and eukaryotes.</title>
        <authorList>
            <person name="Spang A."/>
            <person name="Saw J.H."/>
            <person name="Jorgensen S.L."/>
            <person name="Zaremba-Niedzwiedzka K."/>
            <person name="Martijn J."/>
            <person name="Lind A.E."/>
            <person name="van Eijk R."/>
            <person name="Schleper C."/>
            <person name="Guy L."/>
            <person name="Ettema T.J."/>
        </authorList>
    </citation>
    <scope>NUCLEOTIDE SEQUENCE</scope>
</reference>
<dbReference type="AlphaFoldDB" id="A0A0F9MAG3"/>
<name>A0A0F9MAG3_9ZZZZ</name>
<gene>
    <name evidence="1" type="ORF">LCGC14_1407680</name>
</gene>
<protein>
    <submittedName>
        <fullName evidence="1">Uncharacterized protein</fullName>
    </submittedName>
</protein>